<evidence type="ECO:0000256" key="1">
    <source>
        <dbReference type="ARBA" id="ARBA00004429"/>
    </source>
</evidence>
<feature type="domain" description="Tripartite ATP-independent periplasmic transporters DctQ component" evidence="10">
    <location>
        <begin position="34"/>
        <end position="157"/>
    </location>
</feature>
<dbReference type="PANTHER" id="PTHR35011">
    <property type="entry name" value="2,3-DIKETO-L-GULONATE TRAP TRANSPORTER SMALL PERMEASE PROTEIN YIAM"/>
    <property type="match status" value="1"/>
</dbReference>
<evidence type="ECO:0000256" key="7">
    <source>
        <dbReference type="ARBA" id="ARBA00023136"/>
    </source>
</evidence>
<evidence type="ECO:0000259" key="10">
    <source>
        <dbReference type="Pfam" id="PF04290"/>
    </source>
</evidence>
<comment type="subunit">
    <text evidence="9">The complex comprises the extracytoplasmic solute receptor protein and the two transmembrane proteins.</text>
</comment>
<keyword evidence="7 9" id="KW-0472">Membrane</keyword>
<proteinExistence type="inferred from homology"/>
<dbReference type="STRING" id="1715693.PH7735_03504"/>
<feature type="transmembrane region" description="Helical" evidence="9">
    <location>
        <begin position="96"/>
        <end position="117"/>
    </location>
</feature>
<evidence type="ECO:0000256" key="9">
    <source>
        <dbReference type="RuleBase" id="RU369079"/>
    </source>
</evidence>
<evidence type="ECO:0000256" key="6">
    <source>
        <dbReference type="ARBA" id="ARBA00022989"/>
    </source>
</evidence>
<comment type="subcellular location">
    <subcellularLocation>
        <location evidence="1 9">Cell inner membrane</location>
        <topology evidence="1 9">Multi-pass membrane protein</topology>
    </subcellularLocation>
</comment>
<comment type="similarity">
    <text evidence="8 9">Belongs to the TRAP transporter small permease family.</text>
</comment>
<keyword evidence="3" id="KW-1003">Cell membrane</keyword>
<evidence type="ECO:0000256" key="3">
    <source>
        <dbReference type="ARBA" id="ARBA00022475"/>
    </source>
</evidence>
<name>A0A0P1IG39_9RHOB</name>
<feature type="transmembrane region" description="Helical" evidence="9">
    <location>
        <begin position="137"/>
        <end position="159"/>
    </location>
</feature>
<evidence type="ECO:0000313" key="11">
    <source>
        <dbReference type="EMBL" id="CUK10844.1"/>
    </source>
</evidence>
<accession>A0A0P1IG39</accession>
<keyword evidence="4 9" id="KW-0997">Cell inner membrane</keyword>
<evidence type="ECO:0000313" key="12">
    <source>
        <dbReference type="Proteomes" id="UP000051870"/>
    </source>
</evidence>
<dbReference type="InterPro" id="IPR007387">
    <property type="entry name" value="TRAP_DctQ"/>
</dbReference>
<keyword evidence="6 9" id="KW-1133">Transmembrane helix</keyword>
<dbReference type="GO" id="GO:0015740">
    <property type="term" value="P:C4-dicarboxylate transport"/>
    <property type="evidence" value="ECO:0007669"/>
    <property type="project" value="TreeGrafter"/>
</dbReference>
<feature type="transmembrane region" description="Helical" evidence="9">
    <location>
        <begin position="57"/>
        <end position="75"/>
    </location>
</feature>
<dbReference type="EMBL" id="CYTW01000005">
    <property type="protein sequence ID" value="CUK10844.1"/>
    <property type="molecule type" value="Genomic_DNA"/>
</dbReference>
<evidence type="ECO:0000256" key="4">
    <source>
        <dbReference type="ARBA" id="ARBA00022519"/>
    </source>
</evidence>
<keyword evidence="5 9" id="KW-0812">Transmembrane</keyword>
<dbReference type="PANTHER" id="PTHR35011:SF11">
    <property type="entry name" value="TRAP TRANSPORTER SMALL PERMEASE PROTEIN"/>
    <property type="match status" value="1"/>
</dbReference>
<evidence type="ECO:0000256" key="8">
    <source>
        <dbReference type="ARBA" id="ARBA00038436"/>
    </source>
</evidence>
<dbReference type="Pfam" id="PF04290">
    <property type="entry name" value="DctQ"/>
    <property type="match status" value="1"/>
</dbReference>
<comment type="function">
    <text evidence="9">Part of the tripartite ATP-independent periplasmic (TRAP) transport system.</text>
</comment>
<dbReference type="Proteomes" id="UP000051870">
    <property type="component" value="Unassembled WGS sequence"/>
</dbReference>
<evidence type="ECO:0000256" key="5">
    <source>
        <dbReference type="ARBA" id="ARBA00022692"/>
    </source>
</evidence>
<protein>
    <recommendedName>
        <fullName evidence="9">TRAP transporter small permease protein</fullName>
    </recommendedName>
</protein>
<dbReference type="AlphaFoldDB" id="A0A0P1IG39"/>
<dbReference type="RefSeq" id="WP_233488345.1">
    <property type="nucleotide sequence ID" value="NZ_CANLZE010000007.1"/>
</dbReference>
<keyword evidence="2 9" id="KW-0813">Transport</keyword>
<dbReference type="InterPro" id="IPR055348">
    <property type="entry name" value="DctQ"/>
</dbReference>
<evidence type="ECO:0000256" key="2">
    <source>
        <dbReference type="ARBA" id="ARBA00022448"/>
    </source>
</evidence>
<dbReference type="GO" id="GO:0022857">
    <property type="term" value="F:transmembrane transporter activity"/>
    <property type="evidence" value="ECO:0007669"/>
    <property type="project" value="UniProtKB-UniRule"/>
</dbReference>
<feature type="transmembrane region" description="Helical" evidence="9">
    <location>
        <begin position="20"/>
        <end position="42"/>
    </location>
</feature>
<sequence>MEDAPRWMKQTERVLDGLSFLCMLIASIALVVLIVTFGWLVFGRYVLNSTPTWVEQLALLLICYITYLGAAVGIHDNTHLGVTIFRDMMPAKINSFLRLLIDIILAAFGLIMMIASIDLVVFGWSTLLPMLSIPEGVRSLSAALCGGLVFIFAGTRVAFRIACHVHGKTYVERGLI</sequence>
<organism evidence="11 12">
    <name type="scientific">Shimia thalassica</name>
    <dbReference type="NCBI Taxonomy" id="1715693"/>
    <lineage>
        <taxon>Bacteria</taxon>
        <taxon>Pseudomonadati</taxon>
        <taxon>Pseudomonadota</taxon>
        <taxon>Alphaproteobacteria</taxon>
        <taxon>Rhodobacterales</taxon>
        <taxon>Roseobacteraceae</taxon>
    </lineage>
</organism>
<reference evidence="12" key="1">
    <citation type="submission" date="2015-09" db="EMBL/GenBank/DDBJ databases">
        <authorList>
            <person name="Rodrigo-Torres Lidia"/>
            <person name="Arahal R.David."/>
        </authorList>
    </citation>
    <scope>NUCLEOTIDE SEQUENCE [LARGE SCALE GENOMIC DNA]</scope>
    <source>
        <strain evidence="12">CECT 7735</strain>
    </source>
</reference>
<keyword evidence="12" id="KW-1185">Reference proteome</keyword>
<dbReference type="GeneID" id="83882481"/>
<gene>
    <name evidence="11" type="ORF">PH7735_03504</name>
</gene>
<dbReference type="GO" id="GO:0005886">
    <property type="term" value="C:plasma membrane"/>
    <property type="evidence" value="ECO:0007669"/>
    <property type="project" value="UniProtKB-SubCell"/>
</dbReference>